<dbReference type="Pfam" id="PF20967">
    <property type="entry name" value="MASE7"/>
    <property type="match status" value="1"/>
</dbReference>
<gene>
    <name evidence="3" type="primary">dosC_7</name>
    <name evidence="3" type="ORF">GALL_286890</name>
</gene>
<keyword evidence="3" id="KW-0548">Nucleotidyltransferase</keyword>
<feature type="transmembrane region" description="Helical" evidence="1">
    <location>
        <begin position="30"/>
        <end position="51"/>
    </location>
</feature>
<dbReference type="GO" id="GO:0052621">
    <property type="term" value="F:diguanylate cyclase activity"/>
    <property type="evidence" value="ECO:0007669"/>
    <property type="project" value="UniProtKB-EC"/>
</dbReference>
<keyword evidence="1" id="KW-0812">Transmembrane</keyword>
<feature type="domain" description="GGDEF" evidence="2">
    <location>
        <begin position="236"/>
        <end position="383"/>
    </location>
</feature>
<dbReference type="FunFam" id="3.30.70.270:FF:000001">
    <property type="entry name" value="Diguanylate cyclase domain protein"/>
    <property type="match status" value="1"/>
</dbReference>
<dbReference type="PROSITE" id="PS50887">
    <property type="entry name" value="GGDEF"/>
    <property type="match status" value="1"/>
</dbReference>
<keyword evidence="1" id="KW-1133">Transmembrane helix</keyword>
<accession>A0A1J5R0F6</accession>
<dbReference type="InterPro" id="IPR000160">
    <property type="entry name" value="GGDEF_dom"/>
</dbReference>
<dbReference type="PANTHER" id="PTHR46663">
    <property type="entry name" value="DIGUANYLATE CYCLASE DGCT-RELATED"/>
    <property type="match status" value="1"/>
</dbReference>
<dbReference type="InterPro" id="IPR048432">
    <property type="entry name" value="MASE7"/>
</dbReference>
<feature type="transmembrane region" description="Helical" evidence="1">
    <location>
        <begin position="87"/>
        <end position="107"/>
    </location>
</feature>
<evidence type="ECO:0000256" key="1">
    <source>
        <dbReference type="SAM" id="Phobius"/>
    </source>
</evidence>
<dbReference type="InterPro" id="IPR029787">
    <property type="entry name" value="Nucleotide_cyclase"/>
</dbReference>
<evidence type="ECO:0000259" key="2">
    <source>
        <dbReference type="PROSITE" id="PS50887"/>
    </source>
</evidence>
<sequence length="397" mass="44580">MLNSLMQGLWTWTHWGCDGVESLSVRRKIFHVNVAALIAIFSMALFAVPNVLTGNSALFKTELAQIPFYFLILAVPRLNRHGHAGIARWLLSLSVTAAIATDIWVANGSWLDLHFYFMLFALLGVLFFPLRQWVSILFLFTVNASLFVYCGYFGVEPDPALLSLDTATATMFRAAYVSTSLFTLLFITWLGEYVANKNERELEKLSGMDMLTQLPNRRRLEQRLMEKIAVSKRTGQRGAVMFLDLDNFKPLNDTYGHAAGDMLLQEVAQRIRACIRETDMVARFGGDEFVILLSELGTEQEDAKWRANQVAEKIRVTLAEPYRIAVRAGQDATGQVEHRCTASIGVEMFAGGAMSEVDILKRADAAMYKAKESGRNAVSFHEEKQYAWDNPQLPTVA</sequence>
<dbReference type="SMART" id="SM00267">
    <property type="entry name" value="GGDEF"/>
    <property type="match status" value="1"/>
</dbReference>
<protein>
    <submittedName>
        <fullName evidence="3">Diguanylate cyclase DosC</fullName>
        <ecNumber evidence="3">2.7.7.65</ecNumber>
    </submittedName>
</protein>
<dbReference type="Gene3D" id="3.30.70.270">
    <property type="match status" value="1"/>
</dbReference>
<feature type="transmembrane region" description="Helical" evidence="1">
    <location>
        <begin position="175"/>
        <end position="195"/>
    </location>
</feature>
<organism evidence="3">
    <name type="scientific">mine drainage metagenome</name>
    <dbReference type="NCBI Taxonomy" id="410659"/>
    <lineage>
        <taxon>unclassified sequences</taxon>
        <taxon>metagenomes</taxon>
        <taxon>ecological metagenomes</taxon>
    </lineage>
</organism>
<evidence type="ECO:0000313" key="3">
    <source>
        <dbReference type="EMBL" id="OIQ89425.1"/>
    </source>
</evidence>
<dbReference type="AlphaFoldDB" id="A0A1J5R0F6"/>
<dbReference type="SUPFAM" id="SSF55073">
    <property type="entry name" value="Nucleotide cyclase"/>
    <property type="match status" value="1"/>
</dbReference>
<dbReference type="NCBIfam" id="TIGR00254">
    <property type="entry name" value="GGDEF"/>
    <property type="match status" value="1"/>
</dbReference>
<dbReference type="CDD" id="cd01949">
    <property type="entry name" value="GGDEF"/>
    <property type="match status" value="1"/>
</dbReference>
<dbReference type="EMBL" id="MLJW01000331">
    <property type="protein sequence ID" value="OIQ89425.1"/>
    <property type="molecule type" value="Genomic_DNA"/>
</dbReference>
<feature type="transmembrane region" description="Helical" evidence="1">
    <location>
        <begin position="137"/>
        <end position="155"/>
    </location>
</feature>
<name>A0A1J5R0F6_9ZZZZ</name>
<proteinExistence type="predicted"/>
<dbReference type="InterPro" id="IPR052163">
    <property type="entry name" value="DGC-Regulatory_Protein"/>
</dbReference>
<dbReference type="PANTHER" id="PTHR46663:SF3">
    <property type="entry name" value="SLL0267 PROTEIN"/>
    <property type="match status" value="1"/>
</dbReference>
<keyword evidence="3" id="KW-0808">Transferase</keyword>
<dbReference type="InterPro" id="IPR043128">
    <property type="entry name" value="Rev_trsase/Diguanyl_cyclase"/>
</dbReference>
<keyword evidence="1" id="KW-0472">Membrane</keyword>
<dbReference type="EC" id="2.7.7.65" evidence="3"/>
<dbReference type="Pfam" id="PF00990">
    <property type="entry name" value="GGDEF"/>
    <property type="match status" value="1"/>
</dbReference>
<reference evidence="3" key="1">
    <citation type="submission" date="2016-10" db="EMBL/GenBank/DDBJ databases">
        <title>Sequence of Gallionella enrichment culture.</title>
        <authorList>
            <person name="Poehlein A."/>
            <person name="Muehling M."/>
            <person name="Daniel R."/>
        </authorList>
    </citation>
    <scope>NUCLEOTIDE SEQUENCE</scope>
</reference>
<comment type="caution">
    <text evidence="3">The sequence shown here is derived from an EMBL/GenBank/DDBJ whole genome shotgun (WGS) entry which is preliminary data.</text>
</comment>
<feature type="transmembrane region" description="Helical" evidence="1">
    <location>
        <begin position="113"/>
        <end position="130"/>
    </location>
</feature>